<dbReference type="Gene3D" id="3.60.15.10">
    <property type="entry name" value="Ribonuclease Z/Hydroxyacylglutathione hydrolase-like"/>
    <property type="match status" value="1"/>
</dbReference>
<evidence type="ECO:0000313" key="3">
    <source>
        <dbReference type="Proteomes" id="UP000185557"/>
    </source>
</evidence>
<evidence type="ECO:0000256" key="1">
    <source>
        <dbReference type="SAM" id="SignalP"/>
    </source>
</evidence>
<dbReference type="EMBL" id="MRCG01000007">
    <property type="protein sequence ID" value="OKH48158.1"/>
    <property type="molecule type" value="Genomic_DNA"/>
</dbReference>
<dbReference type="PANTHER" id="PTHR39189">
    <property type="entry name" value="UPF0173 METAL-DEPENDENT HYDROLASE YTKL"/>
    <property type="match status" value="1"/>
</dbReference>
<keyword evidence="1" id="KW-0732">Signal</keyword>
<comment type="caution">
    <text evidence="2">The sequence shown here is derived from an EMBL/GenBank/DDBJ whole genome shotgun (WGS) entry which is preliminary data.</text>
</comment>
<feature type="signal peptide" evidence="1">
    <location>
        <begin position="1"/>
        <end position="29"/>
    </location>
</feature>
<dbReference type="GO" id="GO:0016787">
    <property type="term" value="F:hydrolase activity"/>
    <property type="evidence" value="ECO:0007669"/>
    <property type="project" value="UniProtKB-KW"/>
</dbReference>
<accession>A0A1U7J5Y4</accession>
<organism evidence="2 3">
    <name type="scientific">Phormidium tenue NIES-30</name>
    <dbReference type="NCBI Taxonomy" id="549789"/>
    <lineage>
        <taxon>Bacteria</taxon>
        <taxon>Bacillati</taxon>
        <taxon>Cyanobacteriota</taxon>
        <taxon>Cyanophyceae</taxon>
        <taxon>Oscillatoriophycideae</taxon>
        <taxon>Oscillatoriales</taxon>
        <taxon>Oscillatoriaceae</taxon>
        <taxon>Phormidium</taxon>
    </lineage>
</organism>
<proteinExistence type="predicted"/>
<dbReference type="RefSeq" id="WP_073608612.1">
    <property type="nucleotide sequence ID" value="NZ_MRCG01000007.1"/>
</dbReference>
<dbReference type="Proteomes" id="UP000185557">
    <property type="component" value="Unassembled WGS sequence"/>
</dbReference>
<gene>
    <name evidence="2" type="ORF">NIES30_11750</name>
</gene>
<dbReference type="OrthoDB" id="9789133at2"/>
<dbReference type="SUPFAM" id="SSF56281">
    <property type="entry name" value="Metallo-hydrolase/oxidoreductase"/>
    <property type="match status" value="1"/>
</dbReference>
<dbReference type="Pfam" id="PF13483">
    <property type="entry name" value="Lactamase_B_3"/>
    <property type="match status" value="1"/>
</dbReference>
<reference evidence="2 3" key="1">
    <citation type="submission" date="2016-11" db="EMBL/GenBank/DDBJ databases">
        <title>Draft Genome Sequences of Nine Cyanobacterial Strains from Diverse Habitats.</title>
        <authorList>
            <person name="Zhu T."/>
            <person name="Hou S."/>
            <person name="Lu X."/>
            <person name="Hess W.R."/>
        </authorList>
    </citation>
    <scope>NUCLEOTIDE SEQUENCE [LARGE SCALE GENOMIC DNA]</scope>
    <source>
        <strain evidence="2 3">NIES-30</strain>
    </source>
</reference>
<protein>
    <submittedName>
        <fullName evidence="2">Zn-dependent hydrolase</fullName>
    </submittedName>
</protein>
<dbReference type="InterPro" id="IPR006311">
    <property type="entry name" value="TAT_signal"/>
</dbReference>
<dbReference type="AlphaFoldDB" id="A0A1U7J5Y4"/>
<dbReference type="STRING" id="549789.NIES30_11750"/>
<sequence length="255" mass="27032">MKRRQLLGYAGAGLGATLGLSLVGSAAQAQTAGVTIRSLGHTAFLFTGGGRRILVNPFRPIGCTAGFPSPAVPADLVMISSRLFDEGYLEDLPNEPRVLTDPGIYDFENLRVQGILTPHDRQGGRRFGNNTVWKWTQGGVTIVHMGGAAAPLGVEEQILLGRPDIMLVPVGGGPKAYTAAEAVQAVQVLKPKIAIPTHYLTTVAGESCELSPVDEFLSLMQGTPVTRAASGSLSLRPSDLPSQGMRIQVYQYPRA</sequence>
<keyword evidence="2" id="KW-0378">Hydrolase</keyword>
<dbReference type="InterPro" id="IPR036866">
    <property type="entry name" value="RibonucZ/Hydroxyglut_hydro"/>
</dbReference>
<evidence type="ECO:0000313" key="2">
    <source>
        <dbReference type="EMBL" id="OKH48158.1"/>
    </source>
</evidence>
<dbReference type="PROSITE" id="PS51318">
    <property type="entry name" value="TAT"/>
    <property type="match status" value="1"/>
</dbReference>
<name>A0A1U7J5Y4_9CYAN</name>
<feature type="chain" id="PRO_5013069718" evidence="1">
    <location>
        <begin position="30"/>
        <end position="255"/>
    </location>
</feature>
<dbReference type="PANTHER" id="PTHR39189:SF1">
    <property type="entry name" value="UPF0173 METAL-DEPENDENT HYDROLASE YTKL"/>
    <property type="match status" value="1"/>
</dbReference>
<keyword evidence="3" id="KW-1185">Reference proteome</keyword>